<dbReference type="PANTHER" id="PTHR46642:SF2">
    <property type="entry name" value="PHOSPHOGLUCAN PHOSPHATASE LSF2, CHLOROPLASTIC"/>
    <property type="match status" value="1"/>
</dbReference>
<accession>A0ABR2LYJ0</accession>
<protein>
    <submittedName>
        <fullName evidence="1">Uncharacterized protein</fullName>
    </submittedName>
</protein>
<gene>
    <name evidence="1" type="ORF">KSP40_PGU022828</name>
</gene>
<evidence type="ECO:0000313" key="2">
    <source>
        <dbReference type="Proteomes" id="UP001412067"/>
    </source>
</evidence>
<name>A0ABR2LYJ0_9ASPA</name>
<dbReference type="Gene3D" id="3.90.190.10">
    <property type="entry name" value="Protein tyrosine phosphatase superfamily"/>
    <property type="match status" value="1"/>
</dbReference>
<dbReference type="PANTHER" id="PTHR46642">
    <property type="entry name" value="DUAL SPECIFICITY PHOSPHATASE, SUBGROUP, CATALYTIC DOMAIN"/>
    <property type="match status" value="1"/>
</dbReference>
<dbReference type="Proteomes" id="UP001412067">
    <property type="component" value="Unassembled WGS sequence"/>
</dbReference>
<dbReference type="InterPro" id="IPR029021">
    <property type="entry name" value="Prot-tyrosine_phosphatase-like"/>
</dbReference>
<reference evidence="1 2" key="1">
    <citation type="journal article" date="2022" name="Nat. Plants">
        <title>Genomes of leafy and leafless Platanthera orchids illuminate the evolution of mycoheterotrophy.</title>
        <authorList>
            <person name="Li M.H."/>
            <person name="Liu K.W."/>
            <person name="Li Z."/>
            <person name="Lu H.C."/>
            <person name="Ye Q.L."/>
            <person name="Zhang D."/>
            <person name="Wang J.Y."/>
            <person name="Li Y.F."/>
            <person name="Zhong Z.M."/>
            <person name="Liu X."/>
            <person name="Yu X."/>
            <person name="Liu D.K."/>
            <person name="Tu X.D."/>
            <person name="Liu B."/>
            <person name="Hao Y."/>
            <person name="Liao X.Y."/>
            <person name="Jiang Y.T."/>
            <person name="Sun W.H."/>
            <person name="Chen J."/>
            <person name="Chen Y.Q."/>
            <person name="Ai Y."/>
            <person name="Zhai J.W."/>
            <person name="Wu S.S."/>
            <person name="Zhou Z."/>
            <person name="Hsiao Y.Y."/>
            <person name="Wu W.L."/>
            <person name="Chen Y.Y."/>
            <person name="Lin Y.F."/>
            <person name="Hsu J.L."/>
            <person name="Li C.Y."/>
            <person name="Wang Z.W."/>
            <person name="Zhao X."/>
            <person name="Zhong W.Y."/>
            <person name="Ma X.K."/>
            <person name="Ma L."/>
            <person name="Huang J."/>
            <person name="Chen G.Z."/>
            <person name="Huang M.Z."/>
            <person name="Huang L."/>
            <person name="Peng D.H."/>
            <person name="Luo Y.B."/>
            <person name="Zou S.Q."/>
            <person name="Chen S.P."/>
            <person name="Lan S."/>
            <person name="Tsai W.C."/>
            <person name="Van de Peer Y."/>
            <person name="Liu Z.J."/>
        </authorList>
    </citation>
    <scope>NUCLEOTIDE SEQUENCE [LARGE SCALE GENOMIC DNA]</scope>
    <source>
        <strain evidence="1">Lor288</strain>
    </source>
</reference>
<sequence length="119" mass="13594">MSSRTEKDGMRTSSETRSLIVTARYKREKPSGGGTIARGMGFLCMNYTVISDDIIVGSQPQKPEDIYHLMEEKVAYILSLQQDKDIEYWDIDIDAIVKICNKLGIRHVRRPFRISLALI</sequence>
<proteinExistence type="predicted"/>
<organism evidence="1 2">
    <name type="scientific">Platanthera guangdongensis</name>
    <dbReference type="NCBI Taxonomy" id="2320717"/>
    <lineage>
        <taxon>Eukaryota</taxon>
        <taxon>Viridiplantae</taxon>
        <taxon>Streptophyta</taxon>
        <taxon>Embryophyta</taxon>
        <taxon>Tracheophyta</taxon>
        <taxon>Spermatophyta</taxon>
        <taxon>Magnoliopsida</taxon>
        <taxon>Liliopsida</taxon>
        <taxon>Asparagales</taxon>
        <taxon>Orchidaceae</taxon>
        <taxon>Orchidoideae</taxon>
        <taxon>Orchideae</taxon>
        <taxon>Orchidinae</taxon>
        <taxon>Platanthera</taxon>
    </lineage>
</organism>
<dbReference type="InterPro" id="IPR052832">
    <property type="entry name" value="Starch-Glucan_Phosphatase"/>
</dbReference>
<dbReference type="EMBL" id="JBBWWR010000013">
    <property type="protein sequence ID" value="KAK8955293.1"/>
    <property type="molecule type" value="Genomic_DNA"/>
</dbReference>
<comment type="caution">
    <text evidence="1">The sequence shown here is derived from an EMBL/GenBank/DDBJ whole genome shotgun (WGS) entry which is preliminary data.</text>
</comment>
<keyword evidence="2" id="KW-1185">Reference proteome</keyword>
<evidence type="ECO:0000313" key="1">
    <source>
        <dbReference type="EMBL" id="KAK8955293.1"/>
    </source>
</evidence>